<dbReference type="Proteomes" id="UP000075880">
    <property type="component" value="Unassembled WGS sequence"/>
</dbReference>
<evidence type="ECO:0000313" key="1">
    <source>
        <dbReference type="EnsemblMetazoa" id="ENSAATROPP003865"/>
    </source>
</evidence>
<organism evidence="1 2">
    <name type="scientific">Anopheles atroparvus</name>
    <name type="common">European mosquito</name>
    <dbReference type="NCBI Taxonomy" id="41427"/>
    <lineage>
        <taxon>Eukaryota</taxon>
        <taxon>Metazoa</taxon>
        <taxon>Ecdysozoa</taxon>
        <taxon>Arthropoda</taxon>
        <taxon>Hexapoda</taxon>
        <taxon>Insecta</taxon>
        <taxon>Pterygota</taxon>
        <taxon>Neoptera</taxon>
        <taxon>Endopterygota</taxon>
        <taxon>Diptera</taxon>
        <taxon>Nematocera</taxon>
        <taxon>Culicoidea</taxon>
        <taxon>Culicidae</taxon>
        <taxon>Anophelinae</taxon>
        <taxon>Anopheles</taxon>
    </lineage>
</organism>
<accession>A0AAG5CYJ7</accession>
<keyword evidence="2" id="KW-1185">Reference proteome</keyword>
<name>A0AAG5CYJ7_ANOAO</name>
<reference evidence="1" key="1">
    <citation type="submission" date="2024-04" db="UniProtKB">
        <authorList>
            <consortium name="EnsemblMetazoa"/>
        </authorList>
    </citation>
    <scope>IDENTIFICATION</scope>
    <source>
        <strain evidence="1">EBRO</strain>
    </source>
</reference>
<evidence type="ECO:0000313" key="2">
    <source>
        <dbReference type="Proteomes" id="UP000075880"/>
    </source>
</evidence>
<dbReference type="AlphaFoldDB" id="A0AAG5CYJ7"/>
<dbReference type="EnsemblMetazoa" id="ENSAATROPT004029">
    <property type="protein sequence ID" value="ENSAATROPP003865"/>
    <property type="gene ID" value="ENSAATROPG003190"/>
</dbReference>
<sequence>HTLDRCRSLFNRATPRYIRWSDKGRHTTVVSWILIPLVRWCCSWIEYARKNSRRWFDDIGEIVYGFRKKKDVLKALWDRSVRVTATIRKQH</sequence>
<protein>
    <submittedName>
        <fullName evidence="1">Uncharacterized protein</fullName>
    </submittedName>
</protein>
<proteinExistence type="predicted"/>